<dbReference type="EMBL" id="JAJNBZ010000001">
    <property type="protein sequence ID" value="MCE5167822.1"/>
    <property type="molecule type" value="Genomic_DNA"/>
</dbReference>
<evidence type="ECO:0000313" key="3">
    <source>
        <dbReference type="Proteomes" id="UP001199916"/>
    </source>
</evidence>
<feature type="transmembrane region" description="Helical" evidence="1">
    <location>
        <begin position="66"/>
        <end position="84"/>
    </location>
</feature>
<keyword evidence="3" id="KW-1185">Reference proteome</keyword>
<protein>
    <submittedName>
        <fullName evidence="2">DUF3397 domain-containing protein</fullName>
    </submittedName>
</protein>
<sequence length="128" mass="14685">MLKLLSDGFVLFSILPFFPFIIAWFIGSFWISPKKKAFMLAMDVTTAFLIASVGGLYNTILDSKSGFYWILFIILIAAGLFGGLQHRKTGQIDIRKLVRMIWRISFFILSFLYIILLFIGIIVYWASV</sequence>
<keyword evidence="1" id="KW-1133">Transmembrane helix</keyword>
<keyword evidence="1" id="KW-0812">Transmembrane</keyword>
<dbReference type="Pfam" id="PF11877">
    <property type="entry name" value="DUF3397"/>
    <property type="match status" value="1"/>
</dbReference>
<dbReference type="InterPro" id="IPR024515">
    <property type="entry name" value="DUF3397"/>
</dbReference>
<proteinExistence type="predicted"/>
<dbReference type="RefSeq" id="WP_233695332.1">
    <property type="nucleotide sequence ID" value="NZ_JAJNBZ010000001.1"/>
</dbReference>
<reference evidence="2 3" key="1">
    <citation type="submission" date="2021-11" db="EMBL/GenBank/DDBJ databases">
        <title>Draft genome sequence of Paenibacillus profundus YoMME, a new Gram-positive bacteria with exoelectrogenic properties.</title>
        <authorList>
            <person name="Hubenova Y."/>
            <person name="Hubenova E."/>
            <person name="Manasiev Y."/>
            <person name="Peykov S."/>
            <person name="Mitov M."/>
        </authorList>
    </citation>
    <scope>NUCLEOTIDE SEQUENCE [LARGE SCALE GENOMIC DNA]</scope>
    <source>
        <strain evidence="2 3">YoMME</strain>
    </source>
</reference>
<feature type="transmembrane region" description="Helical" evidence="1">
    <location>
        <begin position="38"/>
        <end position="60"/>
    </location>
</feature>
<feature type="transmembrane region" description="Helical" evidence="1">
    <location>
        <begin position="12"/>
        <end position="31"/>
    </location>
</feature>
<evidence type="ECO:0000256" key="1">
    <source>
        <dbReference type="SAM" id="Phobius"/>
    </source>
</evidence>
<organism evidence="2 3">
    <name type="scientific">Paenibacillus profundus</name>
    <dbReference type="NCBI Taxonomy" id="1173085"/>
    <lineage>
        <taxon>Bacteria</taxon>
        <taxon>Bacillati</taxon>
        <taxon>Bacillota</taxon>
        <taxon>Bacilli</taxon>
        <taxon>Bacillales</taxon>
        <taxon>Paenibacillaceae</taxon>
        <taxon>Paenibacillus</taxon>
    </lineage>
</organism>
<accession>A0ABS8Y9A0</accession>
<comment type="caution">
    <text evidence="2">The sequence shown here is derived from an EMBL/GenBank/DDBJ whole genome shotgun (WGS) entry which is preliminary data.</text>
</comment>
<evidence type="ECO:0000313" key="2">
    <source>
        <dbReference type="EMBL" id="MCE5167822.1"/>
    </source>
</evidence>
<keyword evidence="1" id="KW-0472">Membrane</keyword>
<feature type="transmembrane region" description="Helical" evidence="1">
    <location>
        <begin position="104"/>
        <end position="126"/>
    </location>
</feature>
<dbReference type="Proteomes" id="UP001199916">
    <property type="component" value="Unassembled WGS sequence"/>
</dbReference>
<name>A0ABS8Y9A0_9BACL</name>
<gene>
    <name evidence="2" type="ORF">LQV63_00620</name>
</gene>